<feature type="transmembrane region" description="Helical" evidence="8">
    <location>
        <begin position="339"/>
        <end position="357"/>
    </location>
</feature>
<feature type="transmembrane region" description="Helical" evidence="8">
    <location>
        <begin position="47"/>
        <end position="67"/>
    </location>
</feature>
<dbReference type="PANTHER" id="PTHR13285:SF18">
    <property type="entry name" value="PROTEIN-CYSTEINE N-PALMITOYLTRANSFERASE RASP"/>
    <property type="match status" value="1"/>
</dbReference>
<name>A0A9D1V5F5_9FIRM</name>
<keyword evidence="6 7" id="KW-0472">Membrane</keyword>
<dbReference type="InterPro" id="IPR051085">
    <property type="entry name" value="MB_O-acyltransferase"/>
</dbReference>
<accession>A0A9D1V5F5</accession>
<evidence type="ECO:0000256" key="8">
    <source>
        <dbReference type="SAM" id="Phobius"/>
    </source>
</evidence>
<dbReference type="GO" id="GO:0016746">
    <property type="term" value="F:acyltransferase activity"/>
    <property type="evidence" value="ECO:0007669"/>
    <property type="project" value="UniProtKB-KW"/>
</dbReference>
<keyword evidence="3 7" id="KW-1003">Cell membrane</keyword>
<dbReference type="InterPro" id="IPR004299">
    <property type="entry name" value="MBOAT_fam"/>
</dbReference>
<comment type="similarity">
    <text evidence="2 7">Belongs to the membrane-bound acyltransferase family.</text>
</comment>
<keyword evidence="7" id="KW-0012">Acyltransferase</keyword>
<evidence type="ECO:0000256" key="6">
    <source>
        <dbReference type="ARBA" id="ARBA00023136"/>
    </source>
</evidence>
<evidence type="ECO:0000256" key="4">
    <source>
        <dbReference type="ARBA" id="ARBA00022692"/>
    </source>
</evidence>
<dbReference type="AlphaFoldDB" id="A0A9D1V5F5"/>
<dbReference type="PIRSF" id="PIRSF500217">
    <property type="entry name" value="AlgI"/>
    <property type="match status" value="1"/>
</dbReference>
<dbReference type="PANTHER" id="PTHR13285">
    <property type="entry name" value="ACYLTRANSFERASE"/>
    <property type="match status" value="1"/>
</dbReference>
<organism evidence="9 10">
    <name type="scientific">Candidatus Allofournierella pullicola</name>
    <dbReference type="NCBI Taxonomy" id="2838596"/>
    <lineage>
        <taxon>Bacteria</taxon>
        <taxon>Bacillati</taxon>
        <taxon>Bacillota</taxon>
        <taxon>Clostridia</taxon>
        <taxon>Eubacteriales</taxon>
        <taxon>Oscillospiraceae</taxon>
        <taxon>Allofournierella</taxon>
    </lineage>
</organism>
<evidence type="ECO:0000256" key="7">
    <source>
        <dbReference type="PIRNR" id="PIRNR016636"/>
    </source>
</evidence>
<dbReference type="Pfam" id="PF03062">
    <property type="entry name" value="MBOAT"/>
    <property type="match status" value="1"/>
</dbReference>
<evidence type="ECO:0000313" key="10">
    <source>
        <dbReference type="Proteomes" id="UP000824193"/>
    </source>
</evidence>
<reference evidence="9" key="2">
    <citation type="submission" date="2021-04" db="EMBL/GenBank/DDBJ databases">
        <authorList>
            <person name="Gilroy R."/>
        </authorList>
    </citation>
    <scope>NUCLEOTIDE SEQUENCE</scope>
    <source>
        <strain evidence="9">2239</strain>
    </source>
</reference>
<comment type="caution">
    <text evidence="9">The sequence shown here is derived from an EMBL/GenBank/DDBJ whole genome shotgun (WGS) entry which is preliminary data.</text>
</comment>
<comment type="subcellular location">
    <subcellularLocation>
        <location evidence="1">Cell membrane</location>
        <topology evidence="1">Multi-pass membrane protein</topology>
    </subcellularLocation>
</comment>
<feature type="transmembrane region" description="Helical" evidence="8">
    <location>
        <begin position="154"/>
        <end position="172"/>
    </location>
</feature>
<evidence type="ECO:0000313" key="9">
    <source>
        <dbReference type="EMBL" id="HIX06502.1"/>
    </source>
</evidence>
<evidence type="ECO:0000256" key="2">
    <source>
        <dbReference type="ARBA" id="ARBA00010323"/>
    </source>
</evidence>
<dbReference type="GO" id="GO:0042121">
    <property type="term" value="P:alginic acid biosynthetic process"/>
    <property type="evidence" value="ECO:0007669"/>
    <property type="project" value="InterPro"/>
</dbReference>
<proteinExistence type="inferred from homology"/>
<evidence type="ECO:0000256" key="3">
    <source>
        <dbReference type="ARBA" id="ARBA00022475"/>
    </source>
</evidence>
<dbReference type="PIRSF" id="PIRSF016636">
    <property type="entry name" value="AlgI_DltB"/>
    <property type="match status" value="1"/>
</dbReference>
<sequence length="494" mass="55870">MDFNTPIFLGFFAAVALLTYCVPRRLKPYLLLVASYVFYMYKPENARLVALLVSATVVTWCAGVALGSRKLRNVWARRAFLWLALAVCLGILFFYKYFDFFGQLAADVGAIFGGSGKFVSLDLIAPLGLSYFTFQSLGYVIDVYQHKANPQLNLFKYALFVSFFACIFTGPIERAEHLMPQLENPKPFNYSRMAGGAFRMLWGYFKKMVLADGIGQFVSAVYGGANTAAGPYLVAASLLFSYQIYLDFSGCCDIAIGGARILGVDLLENFNRPFAATSYTELWNRWHMSLTNWFRDYIFTPLAFYNRGLPGIWGKLQGWFNVFIIFPISGLWHGASWGYVIWGVLNGLFLVVGKATAKKRRKLAKHNPLYRIKPVKNFIQRAIVYLLFTICIVFFAADLYGAAAGTVFAGMFRGWDIGWSAFFAGVLDRGLTLRLIAVLMGGCALVELVEWRGPVAEWIRRQWFVIRWPLYYLLALAILFFAAFGQSAFIYQQY</sequence>
<evidence type="ECO:0000256" key="5">
    <source>
        <dbReference type="ARBA" id="ARBA00022989"/>
    </source>
</evidence>
<evidence type="ECO:0000256" key="1">
    <source>
        <dbReference type="ARBA" id="ARBA00004651"/>
    </source>
</evidence>
<reference evidence="9" key="1">
    <citation type="journal article" date="2021" name="PeerJ">
        <title>Extensive microbial diversity within the chicken gut microbiome revealed by metagenomics and culture.</title>
        <authorList>
            <person name="Gilroy R."/>
            <person name="Ravi A."/>
            <person name="Getino M."/>
            <person name="Pursley I."/>
            <person name="Horton D.L."/>
            <person name="Alikhan N.F."/>
            <person name="Baker D."/>
            <person name="Gharbi K."/>
            <person name="Hall N."/>
            <person name="Watson M."/>
            <person name="Adriaenssens E.M."/>
            <person name="Foster-Nyarko E."/>
            <person name="Jarju S."/>
            <person name="Secka A."/>
            <person name="Antonio M."/>
            <person name="Oren A."/>
            <person name="Chaudhuri R.R."/>
            <person name="La Ragione R."/>
            <person name="Hildebrand F."/>
            <person name="Pallen M.J."/>
        </authorList>
    </citation>
    <scope>NUCLEOTIDE SEQUENCE</scope>
    <source>
        <strain evidence="9">2239</strain>
    </source>
</reference>
<keyword evidence="5 8" id="KW-1133">Transmembrane helix</keyword>
<dbReference type="GO" id="GO:0005886">
    <property type="term" value="C:plasma membrane"/>
    <property type="evidence" value="ECO:0007669"/>
    <property type="project" value="UniProtKB-SubCell"/>
</dbReference>
<feature type="transmembrane region" description="Helical" evidence="8">
    <location>
        <begin position="378"/>
        <end position="411"/>
    </location>
</feature>
<gene>
    <name evidence="9" type="ORF">H9865_10485</name>
</gene>
<keyword evidence="4 8" id="KW-0812">Transmembrane</keyword>
<feature type="transmembrane region" description="Helical" evidence="8">
    <location>
        <begin position="79"/>
        <end position="98"/>
    </location>
</feature>
<dbReference type="EMBL" id="DXFW01000036">
    <property type="protein sequence ID" value="HIX06502.1"/>
    <property type="molecule type" value="Genomic_DNA"/>
</dbReference>
<protein>
    <recommendedName>
        <fullName evidence="11">MBOAT family protein</fullName>
    </recommendedName>
</protein>
<keyword evidence="7" id="KW-0808">Transferase</keyword>
<feature type="transmembrane region" description="Helical" evidence="8">
    <location>
        <begin position="431"/>
        <end position="449"/>
    </location>
</feature>
<feature type="transmembrane region" description="Helical" evidence="8">
    <location>
        <begin position="470"/>
        <end position="491"/>
    </location>
</feature>
<dbReference type="Proteomes" id="UP000824193">
    <property type="component" value="Unassembled WGS sequence"/>
</dbReference>
<evidence type="ECO:0008006" key="11">
    <source>
        <dbReference type="Google" id="ProtNLM"/>
    </source>
</evidence>
<dbReference type="InterPro" id="IPR028362">
    <property type="entry name" value="AlgI"/>
</dbReference>
<dbReference type="InterPro" id="IPR024194">
    <property type="entry name" value="Ac/AlaTfrase_AlgI/DltB"/>
</dbReference>